<dbReference type="InterPro" id="IPR036047">
    <property type="entry name" value="F-box-like_dom_sf"/>
</dbReference>
<dbReference type="SUPFAM" id="SSF52058">
    <property type="entry name" value="L domain-like"/>
    <property type="match status" value="1"/>
</dbReference>
<evidence type="ECO:0000313" key="3">
    <source>
        <dbReference type="Proteomes" id="UP001497516"/>
    </source>
</evidence>
<keyword evidence="3" id="KW-1185">Reference proteome</keyword>
<name>A0AAV2CRR9_9ROSI</name>
<organism evidence="2 3">
    <name type="scientific">Linum trigynum</name>
    <dbReference type="NCBI Taxonomy" id="586398"/>
    <lineage>
        <taxon>Eukaryota</taxon>
        <taxon>Viridiplantae</taxon>
        <taxon>Streptophyta</taxon>
        <taxon>Embryophyta</taxon>
        <taxon>Tracheophyta</taxon>
        <taxon>Spermatophyta</taxon>
        <taxon>Magnoliopsida</taxon>
        <taxon>eudicotyledons</taxon>
        <taxon>Gunneridae</taxon>
        <taxon>Pentapetalae</taxon>
        <taxon>rosids</taxon>
        <taxon>fabids</taxon>
        <taxon>Malpighiales</taxon>
        <taxon>Linaceae</taxon>
        <taxon>Linum</taxon>
    </lineage>
</organism>
<dbReference type="Gene3D" id="1.20.1280.50">
    <property type="match status" value="1"/>
</dbReference>
<evidence type="ECO:0000259" key="1">
    <source>
        <dbReference type="PROSITE" id="PS50181"/>
    </source>
</evidence>
<feature type="domain" description="F-box" evidence="1">
    <location>
        <begin position="8"/>
        <end position="57"/>
    </location>
</feature>
<dbReference type="EMBL" id="OZ034814">
    <property type="protein sequence ID" value="CAL1358508.1"/>
    <property type="molecule type" value="Genomic_DNA"/>
</dbReference>
<sequence length="382" mass="43197">MAAAAGDVDRLSDLPDNILHHILSFLDTLSIVETSVLARRWRSLWKDVPVLNIWRKYRNSSTFSFKEHISKLLSLRSHHVAVAEVNFDYCRWGATLSEKFEMFDSVMKNAASQSQGNGGGSHLHRLSIVSPSTIDFTDMAASIVANHHHDSLKTLKLMRMNLVSAPTSGFKSLTALELFDCCLGPNTFANFPGLRYLKLQGCISRNLKVSGLELVHLEIREAHGSSIRSMEVSAPKLRSFFFRGTDPRRKWSPVLNLPALDHANVHVLWFNSTNGFGYTKEEADRACLKLLSGLHNAESLILCFDNYNYKEDTDKNSPLTELNSSLTEHEVSPFTRLKTLRVRYRKGSPTQTIPYRVIRYFMDGSPNSVDKSFGIEKIEEKM</sequence>
<dbReference type="Gene3D" id="3.80.10.10">
    <property type="entry name" value="Ribonuclease Inhibitor"/>
    <property type="match status" value="1"/>
</dbReference>
<dbReference type="AlphaFoldDB" id="A0AAV2CRR9"/>
<dbReference type="PANTHER" id="PTHR34223:SF51">
    <property type="entry name" value="OS06G0556300 PROTEIN"/>
    <property type="match status" value="1"/>
</dbReference>
<accession>A0AAV2CRR9</accession>
<dbReference type="InterPro" id="IPR053781">
    <property type="entry name" value="F-box_AtFBL13-like"/>
</dbReference>
<dbReference type="InterPro" id="IPR032675">
    <property type="entry name" value="LRR_dom_sf"/>
</dbReference>
<dbReference type="InterPro" id="IPR001810">
    <property type="entry name" value="F-box_dom"/>
</dbReference>
<dbReference type="SUPFAM" id="SSF81383">
    <property type="entry name" value="F-box domain"/>
    <property type="match status" value="1"/>
</dbReference>
<proteinExistence type="predicted"/>
<evidence type="ECO:0000313" key="2">
    <source>
        <dbReference type="EMBL" id="CAL1358508.1"/>
    </source>
</evidence>
<dbReference type="SMART" id="SM00256">
    <property type="entry name" value="FBOX"/>
    <property type="match status" value="1"/>
</dbReference>
<dbReference type="CDD" id="cd22160">
    <property type="entry name" value="F-box_AtFBL13-like"/>
    <property type="match status" value="1"/>
</dbReference>
<dbReference type="Pfam" id="PF00646">
    <property type="entry name" value="F-box"/>
    <property type="match status" value="1"/>
</dbReference>
<dbReference type="PANTHER" id="PTHR34223">
    <property type="entry name" value="OS11G0201299 PROTEIN"/>
    <property type="match status" value="1"/>
</dbReference>
<dbReference type="PROSITE" id="PS50181">
    <property type="entry name" value="FBOX"/>
    <property type="match status" value="1"/>
</dbReference>
<protein>
    <recommendedName>
        <fullName evidence="1">F-box domain-containing protein</fullName>
    </recommendedName>
</protein>
<gene>
    <name evidence="2" type="ORF">LTRI10_LOCUS6059</name>
</gene>
<reference evidence="2 3" key="1">
    <citation type="submission" date="2024-04" db="EMBL/GenBank/DDBJ databases">
        <authorList>
            <person name="Fracassetti M."/>
        </authorList>
    </citation>
    <scope>NUCLEOTIDE SEQUENCE [LARGE SCALE GENOMIC DNA]</scope>
</reference>
<dbReference type="InterPro" id="IPR053197">
    <property type="entry name" value="F-box_SCFL_complex_component"/>
</dbReference>
<dbReference type="Proteomes" id="UP001497516">
    <property type="component" value="Chromosome 10"/>
</dbReference>